<keyword evidence="9" id="KW-1185">Reference proteome</keyword>
<dbReference type="Gene3D" id="2.30.29.30">
    <property type="entry name" value="Pleckstrin-homology domain (PH domain)/Phosphotyrosine-binding domain (PTB)"/>
    <property type="match status" value="1"/>
</dbReference>
<dbReference type="CDD" id="cd01249">
    <property type="entry name" value="BAR-PH_GRAF_family"/>
    <property type="match status" value="1"/>
</dbReference>
<evidence type="ECO:0000259" key="7">
    <source>
        <dbReference type="PROSITE" id="PS50238"/>
    </source>
</evidence>
<dbReference type="GO" id="GO:0007165">
    <property type="term" value="P:signal transduction"/>
    <property type="evidence" value="ECO:0007669"/>
    <property type="project" value="InterPro"/>
</dbReference>
<evidence type="ECO:0000256" key="2">
    <source>
        <dbReference type="ARBA" id="ARBA00022468"/>
    </source>
</evidence>
<dbReference type="SUPFAM" id="SSF50729">
    <property type="entry name" value="PH domain-like"/>
    <property type="match status" value="1"/>
</dbReference>
<dbReference type="InterPro" id="IPR011993">
    <property type="entry name" value="PH-like_dom_sf"/>
</dbReference>
<dbReference type="Gene3D" id="1.20.1270.60">
    <property type="entry name" value="Arfaptin homology (AH) domain/BAR domain"/>
    <property type="match status" value="1"/>
</dbReference>
<dbReference type="PANTHER" id="PTHR12552">
    <property type="entry name" value="OLIGOPHRENIN 1"/>
    <property type="match status" value="1"/>
</dbReference>
<dbReference type="AlphaFoldDB" id="A0A7M5VHF1"/>
<feature type="compositionally biased region" description="Pro residues" evidence="4">
    <location>
        <begin position="620"/>
        <end position="630"/>
    </location>
</feature>
<dbReference type="PROSITE" id="PS50003">
    <property type="entry name" value="PH_DOMAIN"/>
    <property type="match status" value="1"/>
</dbReference>
<dbReference type="SMART" id="SM00326">
    <property type="entry name" value="SH3"/>
    <property type="match status" value="1"/>
</dbReference>
<dbReference type="Gene3D" id="1.10.555.10">
    <property type="entry name" value="Rho GTPase activation protein"/>
    <property type="match status" value="1"/>
</dbReference>
<evidence type="ECO:0000313" key="9">
    <source>
        <dbReference type="Proteomes" id="UP000594262"/>
    </source>
</evidence>
<feature type="domain" description="SH3" evidence="5">
    <location>
        <begin position="633"/>
        <end position="693"/>
    </location>
</feature>
<dbReference type="InterPro" id="IPR001849">
    <property type="entry name" value="PH_domain"/>
</dbReference>
<reference evidence="8" key="1">
    <citation type="submission" date="2021-01" db="UniProtKB">
        <authorList>
            <consortium name="EnsemblMetazoa"/>
        </authorList>
    </citation>
    <scope>IDENTIFICATION</scope>
</reference>
<dbReference type="Pfam" id="PF00169">
    <property type="entry name" value="PH"/>
    <property type="match status" value="1"/>
</dbReference>
<keyword evidence="2" id="KW-0343">GTPase activation</keyword>
<feature type="compositionally biased region" description="Low complexity" evidence="4">
    <location>
        <begin position="457"/>
        <end position="476"/>
    </location>
</feature>
<dbReference type="InterPro" id="IPR004148">
    <property type="entry name" value="BAR_dom"/>
</dbReference>
<dbReference type="InterPro" id="IPR001452">
    <property type="entry name" value="SH3_domain"/>
</dbReference>
<keyword evidence="1 3" id="KW-0728">SH3 domain</keyword>
<protein>
    <recommendedName>
        <fullName evidence="10">Rho GTPase-activating protein 26</fullName>
    </recommendedName>
</protein>
<accession>A0A7M5VHF1</accession>
<dbReference type="SUPFAM" id="SSF48350">
    <property type="entry name" value="GTPase activation domain, GAP"/>
    <property type="match status" value="1"/>
</dbReference>
<evidence type="ECO:0000259" key="6">
    <source>
        <dbReference type="PROSITE" id="PS50003"/>
    </source>
</evidence>
<feature type="domain" description="PH" evidence="6">
    <location>
        <begin position="140"/>
        <end position="246"/>
    </location>
</feature>
<dbReference type="Gene3D" id="2.30.30.40">
    <property type="entry name" value="SH3 Domains"/>
    <property type="match status" value="1"/>
</dbReference>
<dbReference type="InterPro" id="IPR047234">
    <property type="entry name" value="GRAF_fam"/>
</dbReference>
<dbReference type="PROSITE" id="PS50002">
    <property type="entry name" value="SH3"/>
    <property type="match status" value="1"/>
</dbReference>
<dbReference type="SUPFAM" id="SSF50044">
    <property type="entry name" value="SH3-domain"/>
    <property type="match status" value="1"/>
</dbReference>
<dbReference type="Pfam" id="PF00620">
    <property type="entry name" value="RhoGAP"/>
    <property type="match status" value="1"/>
</dbReference>
<dbReference type="PROSITE" id="PS50238">
    <property type="entry name" value="RHOGAP"/>
    <property type="match status" value="1"/>
</dbReference>
<dbReference type="InterPro" id="IPR000198">
    <property type="entry name" value="RhoGAP_dom"/>
</dbReference>
<evidence type="ECO:0000259" key="5">
    <source>
        <dbReference type="PROSITE" id="PS50002"/>
    </source>
</evidence>
<dbReference type="Pfam" id="PF16746">
    <property type="entry name" value="BAR_3"/>
    <property type="match status" value="1"/>
</dbReference>
<dbReference type="Pfam" id="PF14604">
    <property type="entry name" value="SH3_9"/>
    <property type="match status" value="1"/>
</dbReference>
<dbReference type="GeneID" id="136807587"/>
<dbReference type="InterPro" id="IPR047225">
    <property type="entry name" value="PH_GRAF"/>
</dbReference>
<dbReference type="InterPro" id="IPR008936">
    <property type="entry name" value="Rho_GTPase_activation_prot"/>
</dbReference>
<evidence type="ECO:0000256" key="4">
    <source>
        <dbReference type="SAM" id="MobiDB-lite"/>
    </source>
</evidence>
<organism evidence="8 9">
    <name type="scientific">Clytia hemisphaerica</name>
    <dbReference type="NCBI Taxonomy" id="252671"/>
    <lineage>
        <taxon>Eukaryota</taxon>
        <taxon>Metazoa</taxon>
        <taxon>Cnidaria</taxon>
        <taxon>Hydrozoa</taxon>
        <taxon>Hydroidolina</taxon>
        <taxon>Leptothecata</taxon>
        <taxon>Obeliida</taxon>
        <taxon>Clytiidae</taxon>
        <taxon>Clytia</taxon>
    </lineage>
</organism>
<evidence type="ECO:0000256" key="3">
    <source>
        <dbReference type="PROSITE-ProRule" id="PRU00192"/>
    </source>
</evidence>
<proteinExistence type="predicted"/>
<feature type="region of interest" description="Disordered" evidence="4">
    <location>
        <begin position="457"/>
        <end position="632"/>
    </location>
</feature>
<evidence type="ECO:0000313" key="8">
    <source>
        <dbReference type="EnsemblMetazoa" id="CLYHEMP012462.2"/>
    </source>
</evidence>
<dbReference type="InterPro" id="IPR036028">
    <property type="entry name" value="SH3-like_dom_sf"/>
</dbReference>
<evidence type="ECO:0008006" key="10">
    <source>
        <dbReference type="Google" id="ProtNLM"/>
    </source>
</evidence>
<feature type="domain" description="Rho-GAP" evidence="7">
    <location>
        <begin position="261"/>
        <end position="447"/>
    </location>
</feature>
<dbReference type="PANTHER" id="PTHR12552:SF1">
    <property type="entry name" value="RHO GTPASE-ACTIVATING PROTEIN GRAF"/>
    <property type="match status" value="1"/>
</dbReference>
<dbReference type="GO" id="GO:0005737">
    <property type="term" value="C:cytoplasm"/>
    <property type="evidence" value="ECO:0007669"/>
    <property type="project" value="InterPro"/>
</dbReference>
<sequence length="693" mass="78094">MKRKSLIGRQIDRVCALVESHLKYSPKKKDTMLSEADTQVELELHKFRELSLEYVTKLQEVNEKKKFELVEIILAYMYGQSTFYHNGHEVFQDHKNYLTDLQFKLQTTRERFDVTKIEAQDLKEKTKKRFAVGDLHKGAGYSRQGYLLVHDKRKSVLGPQWVKHYCSYTKENKILTMVPYTQTNTKLNANTDTIIVTSCTRRPTESSERRFLFDITGQDRSQPLTMQCLSEDDRKLWLEVMEGKEPIYMESNELKQNDGVTNLDQTGLQFILKCMEGIERRGLTDQGIYRIAGVSSKFNKLLNTGIDPKQIDRLDLTTDESPWEVKTITSAMKQYFRNLSEPVFTFKLHDDFLSTLKLETAEKKVAKLKELVNQLPNDRGNVLNRLMYHLKLVAGQSKQNLMQESNLGVVLGPTLMRSREETMAAIMSIKFQSIVIETMIKEYDQIFTDGPPQSLLSSISSNNNNNTAAPLNVPANPIAPRSPGRNSKKRAPEPPTAATKPVVKSRSEGEPVGGKPPPPERPQPYAAGRPGKISSDGRPPNLGGRLAETVTPFTSPPEDDSEAKSRRNSYAKAMDKIVKSVDVAESGGAPPLKSPPPISQKPKLQSIQQSSAPFANNQIPPKPGVPPPQVPKRKEWKVRALYDCIAENTSELSFNKGAIITNVKSSTEEGWLIGTLNGRSGFVPENYCEKFED</sequence>
<dbReference type="GO" id="GO:0005096">
    <property type="term" value="F:GTPase activator activity"/>
    <property type="evidence" value="ECO:0007669"/>
    <property type="project" value="UniProtKB-KW"/>
</dbReference>
<evidence type="ECO:0000256" key="1">
    <source>
        <dbReference type="ARBA" id="ARBA00022443"/>
    </source>
</evidence>
<dbReference type="OrthoDB" id="6020474at2759"/>
<dbReference type="RefSeq" id="XP_066920280.1">
    <property type="nucleotide sequence ID" value="XM_067064179.1"/>
</dbReference>
<dbReference type="SMART" id="SM00324">
    <property type="entry name" value="RhoGAP"/>
    <property type="match status" value="1"/>
</dbReference>
<dbReference type="InterPro" id="IPR027267">
    <property type="entry name" value="AH/BAR_dom_sf"/>
</dbReference>
<name>A0A7M5VHF1_9CNID</name>
<feature type="compositionally biased region" description="Polar residues" evidence="4">
    <location>
        <begin position="602"/>
        <end position="619"/>
    </location>
</feature>
<dbReference type="EnsemblMetazoa" id="CLYHEMT012462.2">
    <property type="protein sequence ID" value="CLYHEMP012462.2"/>
    <property type="gene ID" value="CLYHEMG012462"/>
</dbReference>
<dbReference type="Proteomes" id="UP000594262">
    <property type="component" value="Unplaced"/>
</dbReference>
<dbReference type="SUPFAM" id="SSF103657">
    <property type="entry name" value="BAR/IMD domain-like"/>
    <property type="match status" value="1"/>
</dbReference>